<sequence length="141" mass="15965">MLKSYQVIPGVFPTYTYVTRQPKEDFSYEFRLEQSILTIGYLTSIVGTSKTEKSVLCEKVIVLDNIVNLSGSDFKVNDNFWTVVASKVGISLQSSSEYSKIEGKVTYGLTEGRSKTITESFRLLKDKVLQYFFSNNLWKGG</sequence>
<dbReference type="RefSeq" id="WP_338709082.1">
    <property type="nucleotide sequence ID" value="NZ_CP145893.1"/>
</dbReference>
<protein>
    <submittedName>
        <fullName evidence="1">Uncharacterized protein</fullName>
    </submittedName>
</protein>
<dbReference type="AlphaFoldDB" id="A0ABD8B2L7"/>
<dbReference type="EMBL" id="CP145893">
    <property type="protein sequence ID" value="WWP23903.1"/>
    <property type="molecule type" value="Genomic_DNA"/>
</dbReference>
<name>A0ABD8B2L7_PAEAM</name>
<evidence type="ECO:0000313" key="1">
    <source>
        <dbReference type="EMBL" id="WWP23903.1"/>
    </source>
</evidence>
<accession>A0ABD8B2L7</accession>
<evidence type="ECO:0000313" key="2">
    <source>
        <dbReference type="Proteomes" id="UP001364764"/>
    </source>
</evidence>
<dbReference type="GeneID" id="93480083"/>
<organism evidence="1 2">
    <name type="scientific">Paenibacillus amylolyticus</name>
    <dbReference type="NCBI Taxonomy" id="1451"/>
    <lineage>
        <taxon>Bacteria</taxon>
        <taxon>Bacillati</taxon>
        <taxon>Bacillota</taxon>
        <taxon>Bacilli</taxon>
        <taxon>Bacillales</taxon>
        <taxon>Paenibacillaceae</taxon>
        <taxon>Paenibacillus</taxon>
    </lineage>
</organism>
<keyword evidence="1" id="KW-0614">Plasmid</keyword>
<proteinExistence type="predicted"/>
<dbReference type="Proteomes" id="UP001364764">
    <property type="component" value="Plasmid pY5S7-1"/>
</dbReference>
<gene>
    <name evidence="1" type="ORF">V6668_31420</name>
</gene>
<reference evidence="1 2" key="1">
    <citation type="submission" date="2024-02" db="EMBL/GenBank/DDBJ databases">
        <title>Complete sequences of two Paenibacillus sp. strains and one Lysinibacillus strain isolated from the environment on STAA medium highlight biotechnological potential.</title>
        <authorList>
            <person name="Attere S.A."/>
            <person name="Piche L.C."/>
            <person name="Intertaglia L."/>
            <person name="Lami R."/>
            <person name="Charette S.J."/>
            <person name="Vincent A.T."/>
        </authorList>
    </citation>
    <scope>NUCLEOTIDE SEQUENCE [LARGE SCALE GENOMIC DNA]</scope>
    <source>
        <strain evidence="1 2">Y5S-7</strain>
        <plasmid evidence="1 2">pY5S7-1</plasmid>
    </source>
</reference>
<geneLocation type="plasmid" evidence="1 2">
    <name>pY5S7-1</name>
</geneLocation>